<dbReference type="AlphaFoldDB" id="A0AAF3EIV3"/>
<evidence type="ECO:0000256" key="3">
    <source>
        <dbReference type="SAM" id="SignalP"/>
    </source>
</evidence>
<evidence type="ECO:0000256" key="1">
    <source>
        <dbReference type="ARBA" id="ARBA00022737"/>
    </source>
</evidence>
<evidence type="ECO:0000259" key="4">
    <source>
        <dbReference type="SMART" id="SM00042"/>
    </source>
</evidence>
<feature type="chain" id="PRO_5042042022" description="CUB domain-containing protein" evidence="3">
    <location>
        <begin position="17"/>
        <end position="635"/>
    </location>
</feature>
<dbReference type="Gene3D" id="2.60.120.290">
    <property type="entry name" value="Spermadhesin, CUB domain"/>
    <property type="match status" value="2"/>
</dbReference>
<dbReference type="CDD" id="cd00041">
    <property type="entry name" value="CUB"/>
    <property type="match status" value="1"/>
</dbReference>
<keyword evidence="3" id="KW-0732">Signal</keyword>
<organism evidence="5 6">
    <name type="scientific">Mesorhabditis belari</name>
    <dbReference type="NCBI Taxonomy" id="2138241"/>
    <lineage>
        <taxon>Eukaryota</taxon>
        <taxon>Metazoa</taxon>
        <taxon>Ecdysozoa</taxon>
        <taxon>Nematoda</taxon>
        <taxon>Chromadorea</taxon>
        <taxon>Rhabditida</taxon>
        <taxon>Rhabditina</taxon>
        <taxon>Rhabditomorpha</taxon>
        <taxon>Rhabditoidea</taxon>
        <taxon>Rhabditidae</taxon>
        <taxon>Mesorhabditinae</taxon>
        <taxon>Mesorhabditis</taxon>
    </lineage>
</organism>
<proteinExistence type="predicted"/>
<protein>
    <recommendedName>
        <fullName evidence="4">CUB domain-containing protein</fullName>
    </recommendedName>
</protein>
<feature type="signal peptide" evidence="3">
    <location>
        <begin position="1"/>
        <end position="16"/>
    </location>
</feature>
<keyword evidence="5" id="KW-1185">Reference proteome</keyword>
<dbReference type="Pfam" id="PF00431">
    <property type="entry name" value="CUB"/>
    <property type="match status" value="2"/>
</dbReference>
<dbReference type="WBParaSite" id="MBELARI_LOCUS13954.2">
    <property type="protein sequence ID" value="MBELARI_LOCUS13954.2"/>
    <property type="gene ID" value="MBELARI_LOCUS13954"/>
</dbReference>
<dbReference type="SUPFAM" id="SSF49854">
    <property type="entry name" value="Spermadhesin, CUB domain"/>
    <property type="match status" value="2"/>
</dbReference>
<evidence type="ECO:0000256" key="2">
    <source>
        <dbReference type="ARBA" id="ARBA00023157"/>
    </source>
</evidence>
<evidence type="ECO:0000313" key="6">
    <source>
        <dbReference type="WBParaSite" id="MBELARI_LOCUS13954.2"/>
    </source>
</evidence>
<reference evidence="6" key="1">
    <citation type="submission" date="2024-02" db="UniProtKB">
        <authorList>
            <consortium name="WormBaseParasite"/>
        </authorList>
    </citation>
    <scope>IDENTIFICATION</scope>
</reference>
<dbReference type="InterPro" id="IPR035914">
    <property type="entry name" value="Sperma_CUB_dom_sf"/>
</dbReference>
<evidence type="ECO:0000313" key="5">
    <source>
        <dbReference type="Proteomes" id="UP000887575"/>
    </source>
</evidence>
<keyword evidence="1" id="KW-0677">Repeat</keyword>
<name>A0AAF3EIV3_9BILA</name>
<dbReference type="PANTHER" id="PTHR24251">
    <property type="entry name" value="OVOCHYMASE-RELATED"/>
    <property type="match status" value="1"/>
</dbReference>
<dbReference type="Proteomes" id="UP000887575">
    <property type="component" value="Unassembled WGS sequence"/>
</dbReference>
<dbReference type="InterPro" id="IPR000859">
    <property type="entry name" value="CUB_dom"/>
</dbReference>
<dbReference type="SMART" id="SM00042">
    <property type="entry name" value="CUB"/>
    <property type="match status" value="1"/>
</dbReference>
<accession>A0AAF3EIV3</accession>
<feature type="domain" description="CUB" evidence="4">
    <location>
        <begin position="477"/>
        <end position="581"/>
    </location>
</feature>
<sequence>MLFLLLLFLLYLEINGQCFDKKEKKTMNETDDEPMILKNPGYPEKHQESIDCNWIIKPPPNHQLTLTIDDFQPRNSRYSGYMYLFEILSVNGSEVQIPIGRTDRDDEDAEAATFLGQAFRIRLLIYPSPYGLTPESGLKFHITIRKVEENMAKESNCGLDRVIIVNQNVQHFSPRLSNISDLEAEGNSLQFSSDFGKEYKHAIELPDVAMLMGTYQACNDKMSDLDQKFLLHNSQSFGNEVLLKICRSEQKFVEFSVQTGPNRCICSMEKIVLSHDTNITLPDFPPGVCDLATCESEVSIAATKENSTHYERILLEAKRFQSYQTPFTLRMKGIATNNSRIASSLVRTRHDYRQVWMLPTSFNISYYRNVHALNFTLMHVSRKCTCFPDSIEPFLDLNKNTLYAWLLTMAIDENIKSSFIPKAENPSRSFSTGDYLTSENTADFIYLHFGTRPDNVETEINISINLEWKGACQCEQTEYRLDDLPIWVSSPYYPSKMIFSYCNNMNCSYSITAADGAKIRLAVIALSMYYNDQLTYEEHGITKEFDRIGEVRTTESNQLFLRFVSDGSDTSKGFQLKLETYWLNELDGEHFGDRVEVRGYATSLTCSPRISGKRGSLALPNKWQQIIDNNGDYLE</sequence>
<keyword evidence="2" id="KW-1015">Disulfide bond</keyword>